<dbReference type="OMA" id="WELKCCH"/>
<dbReference type="SUPFAM" id="SSF81383">
    <property type="entry name" value="F-box domain"/>
    <property type="match status" value="1"/>
</dbReference>
<dbReference type="PANTHER" id="PTHR33207">
    <property type="entry name" value="F-BOX DOMAIN CONTAINING PROTEIN-RELATED"/>
    <property type="match status" value="1"/>
</dbReference>
<proteinExistence type="predicted"/>
<dbReference type="Gramene" id="TraesCS5D03G0782000.1">
    <property type="protein sequence ID" value="TraesCS5D03G0782000.1.CDS"/>
    <property type="gene ID" value="TraesCS5D03G0782000"/>
</dbReference>
<keyword evidence="4" id="KW-1185">Reference proteome</keyword>
<dbReference type="Gramene" id="TraesCAD_scaffold_057654_01G000100.1">
    <property type="protein sequence ID" value="TraesCAD_scaffold_057654_01G000100.1"/>
    <property type="gene ID" value="TraesCAD_scaffold_057654_01G000100"/>
</dbReference>
<dbReference type="Pfam" id="PF23635">
    <property type="entry name" value="Beta-prop_AT5G49610-like"/>
    <property type="match status" value="1"/>
</dbReference>
<dbReference type="Gramene" id="TraesSTA5D03G03157100.2">
    <property type="protein sequence ID" value="TraesSTA5D03G03157100.2"/>
    <property type="gene ID" value="TraesSTA5D03G03157100"/>
</dbReference>
<evidence type="ECO:0000256" key="1">
    <source>
        <dbReference type="SAM" id="MobiDB-lite"/>
    </source>
</evidence>
<organism evidence="3">
    <name type="scientific">Triticum aestivum</name>
    <name type="common">Wheat</name>
    <dbReference type="NCBI Taxonomy" id="4565"/>
    <lineage>
        <taxon>Eukaryota</taxon>
        <taxon>Viridiplantae</taxon>
        <taxon>Streptophyta</taxon>
        <taxon>Embryophyta</taxon>
        <taxon>Tracheophyta</taxon>
        <taxon>Spermatophyta</taxon>
        <taxon>Magnoliopsida</taxon>
        <taxon>Liliopsida</taxon>
        <taxon>Poales</taxon>
        <taxon>Poaceae</taxon>
        <taxon>BOP clade</taxon>
        <taxon>Pooideae</taxon>
        <taxon>Triticodae</taxon>
        <taxon>Triticeae</taxon>
        <taxon>Triticinae</taxon>
        <taxon>Triticum</taxon>
    </lineage>
</organism>
<dbReference type="STRING" id="4565.A0A3B6MW90"/>
<dbReference type="InterPro" id="IPR036047">
    <property type="entry name" value="F-box-like_dom_sf"/>
</dbReference>
<name>A0A3B6MW90_WHEAT</name>
<evidence type="ECO:0000259" key="2">
    <source>
        <dbReference type="Pfam" id="PF23635"/>
    </source>
</evidence>
<accession>A0A3B6MW90</accession>
<evidence type="ECO:0000313" key="4">
    <source>
        <dbReference type="Proteomes" id="UP000019116"/>
    </source>
</evidence>
<dbReference type="Gramene" id="TraesRN5D0100819800.1">
    <property type="protein sequence ID" value="TraesRN5D0100819800.1"/>
    <property type="gene ID" value="TraesRN5D0100819800"/>
</dbReference>
<dbReference type="Gramene" id="TraesROB_scaffold_058881_01G000100.1">
    <property type="protein sequence ID" value="TraesROB_scaffold_058881_01G000100.1"/>
    <property type="gene ID" value="TraesROB_scaffold_058881_01G000100"/>
</dbReference>
<protein>
    <recommendedName>
        <fullName evidence="2">F-box protein AT5G49610-like beta-propeller domain-containing protein</fullName>
    </recommendedName>
</protein>
<dbReference type="AlphaFoldDB" id="A0A3B6MW90"/>
<dbReference type="Gramene" id="TraesWEE_scaffold_059564_01G000100.1">
    <property type="protein sequence ID" value="TraesWEE_scaffold_059564_01G000100.1"/>
    <property type="gene ID" value="TraesWEE_scaffold_059564_01G000100"/>
</dbReference>
<dbReference type="Gramene" id="TraesLDM5D03G03170900.1">
    <property type="protein sequence ID" value="TraesLDM5D03G03170900.1"/>
    <property type="gene ID" value="TraesLDM5D03G03170900"/>
</dbReference>
<dbReference type="Proteomes" id="UP000019116">
    <property type="component" value="Chromosome 5D"/>
</dbReference>
<dbReference type="Gramene" id="TraesCLE_scaffold_065102_01G000200.1">
    <property type="protein sequence ID" value="TraesCLE_scaffold_065102_01G000200.1"/>
    <property type="gene ID" value="TraesCLE_scaffold_065102_01G000200"/>
</dbReference>
<feature type="domain" description="F-box protein AT5G49610-like beta-propeller" evidence="2">
    <location>
        <begin position="198"/>
        <end position="441"/>
    </location>
</feature>
<dbReference type="Gramene" id="TraesCS5D02G346700.1">
    <property type="protein sequence ID" value="TraesCS5D02G346700.1"/>
    <property type="gene ID" value="TraesCS5D02G346700"/>
</dbReference>
<sequence>MAGCWPTENTAHARPRLLYHSPGPTVAHRAMASELGQPPPAKCPPTAPTTITDISDDLLCEIFLLLPSLPSLVRAALACRTFLHAVRSSPAFRRRFRALHRPQLLGFFRETGREAIPPFVPIRRSSDPDLTAAVSGSDFFLFRLPEDSDSTPGWELRRCHDGYLVLANNVTDQIAAYNPLTQALHLFPTPLREILSKGLFPQPQRPKEIRIEVLEFHILFSEEDQRVFRMACVQFRNISKVPVCVAVFSPATREWQVLPWPAPPQPVDDDWFGFCPGMQMSGFVYWKHKSKAYLLVLDNVTLQFSRVYLPHFLRKIDPTLFKLGQTKDGKLCMVCADDSDANIGTLVVHVWGADDDGVEKWMLEDTFPLSTFIDADKYLTEDDTTVQIEAVIDGFVYLSIKYDDYTESLISFCLETAELNTLFDDTYASPAYPYIMSWPPSLVCNKEDSQTKITGCSVEDAGSVGTEETPSALVTAPQSHKFA</sequence>
<dbReference type="EnsemblPlants" id="TraesCS5D02G346700.1">
    <property type="protein sequence ID" value="TraesCS5D02G346700.1"/>
    <property type="gene ID" value="TraesCS5D02G346700"/>
</dbReference>
<dbReference type="InterPro" id="IPR056594">
    <property type="entry name" value="AT5G49610-like_b-prop"/>
</dbReference>
<dbReference type="OrthoDB" id="599560at2759"/>
<reference evidence="3" key="1">
    <citation type="submission" date="2018-08" db="EMBL/GenBank/DDBJ databases">
        <authorList>
            <person name="Rossello M."/>
        </authorList>
    </citation>
    <scope>NUCLEOTIDE SEQUENCE [LARGE SCALE GENOMIC DNA]</scope>
    <source>
        <strain evidence="3">cv. Chinese Spring</strain>
    </source>
</reference>
<dbReference type="Gramene" id="TraesPARA_EIv1.0_1843340.2">
    <property type="protein sequence ID" value="TraesPARA_EIv1.0_1843340.2.CDS"/>
    <property type="gene ID" value="TraesPARA_EIv1.0_1843340"/>
</dbReference>
<feature type="region of interest" description="Disordered" evidence="1">
    <location>
        <begin position="460"/>
        <end position="483"/>
    </location>
</feature>
<reference evidence="3" key="2">
    <citation type="submission" date="2018-10" db="UniProtKB">
        <authorList>
            <consortium name="EnsemblPlants"/>
        </authorList>
    </citation>
    <scope>IDENTIFICATION</scope>
</reference>
<evidence type="ECO:0000313" key="3">
    <source>
        <dbReference type="EnsemblPlants" id="TraesCS5D02G346700.1"/>
    </source>
</evidence>